<dbReference type="GeneID" id="27668829"/>
<feature type="transmembrane region" description="Helical" evidence="2">
    <location>
        <begin position="182"/>
        <end position="200"/>
    </location>
</feature>
<evidence type="ECO:0000256" key="2">
    <source>
        <dbReference type="SAM" id="Phobius"/>
    </source>
</evidence>
<sequence>MSYQEYAHLARGRTSISARQEADRRSRSASMARYSMYSEQFSRDRSSVAPGSHRSRSASVDRPYRPSHASFSTPRPSPATFTHSATPSTESSVSNGTSSTTTTSSLSPSNSASQLGSRKTSSKDRKPKRDTRNLGGAKLTASSLAQLKDLESNGGDPRRGAKRPGLIDVPLPWRPYYLQRKILSAFFAVFAACIIVAEALLDYSGRNAGLLGETSTSLRYLLSLVPPAILTIIATLWSRVEYQAKMSAPWLQLAKGPNSADKTLLLDYFSIIPPRDAFQALKNGDVAVACASMIAVLLKTAIIISTGMISLTVLSDTEQTTSVTLTSEFVNDGSRLSTIGNIPLLTMVGLQRDNLTFPDGTSSKFAFQEFASHMSSSTQFQATVSGFSGSINCAPAQLTLNGIQSPRTGVVRFNTTMTAEACTVNVPIISSSFSSNNGSTSRTHVVARMVHAACDSSSDMSAQRVVVFFGTASIDAKAAIGGNNQTVTGSIDDSQQLICRPSYAISQVDVVKNGSYIDSVALNASPAPQELSNVQPWDIAQAHFDSLTGPAAASISDTNSPYFASSANVNVDAPMYLAFGIQGQDDVNTDAPATPTAAYLDADTLQALVQTYFLQYSALIAHQALMQPAAIATTCTAYIGGDRLVVSMIAVQIVTVLLSIILLFNIVAICVVPGKGYLPRDPQSLLDVAALLSHSRTLLQALRGAGGADKRALRSRVKMSAYYTGVEPYDRGSAETGKGNFCIFSDVDHPEPETRYTEPTSGWHHPFGLHPLQRVVMYVFLAVLFAGLEIALRISNRNDGFGTLETGTFKHFLWTLLPAFIVTCVAILFATADFHVRALAPFAELMKPSGGSMVNMTSGLLDRTAPTAVYKAIRMRCYTVAGSSAAVVAAALLPIFAASVFTARTVPVSSEVQLITQDFFSNSTNPPLNSSATCPSCMDGMTLASLVLDGNVSYPDFTFEDLVFPALAIVPLIGVNETDDLETTTTVPAVRSAMSCSYYAQKDIVVNLTTNYRIGGIVNPLRINLPGEPSLGSSELLSSTLVLGTAPPLTTFNSSNVTTSVRVPAPSPAAASPAPIRSDAIFGVAAYRPFQAANGSLITHWVYAWGQLSNANTNQTTVQTISALACNETMEQLDVQVTFDGATLDINPDLPLRRMEATVQPSDAALSTTLNYSLLSSTMTTSPNLLDSFFGTLVSSRFGLPVATLGDGNSTSASGPGTQNNSVAEAILKQHGILRAQVVSAFNRRPTTASSRPAAVFPLDSNGTAIGNATQIGFTGHLTSVSDGTRRLLQDAPTTRVLQTLLGLVLVCSLLSWITFPGPSNVLPRPITSIASVAALLTDGNVFGYFGRGPEWQTGDQLVEPFRDGLAVTAGFTLGWARAPLRRRQRQQQLQEYASSIWGVPDHAHDEELFGINAARTGGWGGGENVGLGLQARVGYAQRGYVANWAPRGK</sequence>
<feature type="transmembrane region" description="Helical" evidence="2">
    <location>
        <begin position="812"/>
        <end position="832"/>
    </location>
</feature>
<proteinExistence type="predicted"/>
<dbReference type="OrthoDB" id="5332281at2759"/>
<feature type="transmembrane region" description="Helical" evidence="2">
    <location>
        <begin position="775"/>
        <end position="792"/>
    </location>
</feature>
<dbReference type="Proteomes" id="UP000033710">
    <property type="component" value="Unassembled WGS sequence"/>
</dbReference>
<dbReference type="InterPro" id="IPR021840">
    <property type="entry name" value="DUF3433"/>
</dbReference>
<comment type="caution">
    <text evidence="3">The sequence shown here is derived from an EMBL/GenBank/DDBJ whole genome shotgun (WGS) entry which is preliminary data.</text>
</comment>
<protein>
    <submittedName>
        <fullName evidence="3">Uncharacterized protein</fullName>
    </submittedName>
</protein>
<feature type="transmembrane region" description="Helical" evidence="2">
    <location>
        <begin position="880"/>
        <end position="901"/>
    </location>
</feature>
<feature type="transmembrane region" description="Helical" evidence="2">
    <location>
        <begin position="286"/>
        <end position="314"/>
    </location>
</feature>
<feature type="region of interest" description="Disordered" evidence="1">
    <location>
        <begin position="1"/>
        <end position="165"/>
    </location>
</feature>
<dbReference type="VEuPathDB" id="FungiDB:SPSK_06879"/>
<keyword evidence="2" id="KW-0812">Transmembrane</keyword>
<keyword evidence="2" id="KW-1133">Transmembrane helix</keyword>
<dbReference type="RefSeq" id="XP_016591618.1">
    <property type="nucleotide sequence ID" value="XM_016733552.1"/>
</dbReference>
<name>A0A0F2MH48_SPOSC</name>
<feature type="compositionally biased region" description="Polar residues" evidence="1">
    <location>
        <begin position="69"/>
        <end position="86"/>
    </location>
</feature>
<accession>A0A0F2MH48</accession>
<dbReference type="EMBL" id="AXCR01000004">
    <property type="protein sequence ID" value="KJR88942.1"/>
    <property type="molecule type" value="Genomic_DNA"/>
</dbReference>
<dbReference type="KEGG" id="ssck:SPSK_06879"/>
<evidence type="ECO:0000256" key="1">
    <source>
        <dbReference type="SAM" id="MobiDB-lite"/>
    </source>
</evidence>
<evidence type="ECO:0000313" key="3">
    <source>
        <dbReference type="EMBL" id="KJR88942.1"/>
    </source>
</evidence>
<feature type="compositionally biased region" description="Low complexity" evidence="1">
    <location>
        <begin position="28"/>
        <end position="38"/>
    </location>
</feature>
<reference evidence="3 4" key="2">
    <citation type="journal article" date="2015" name="Eukaryot. Cell">
        <title>Asexual propagation of a virulent clone complex in a human and feline outbreak of sporotrichosis.</title>
        <authorList>
            <person name="Teixeira Mde M."/>
            <person name="Rodrigues A.M."/>
            <person name="Tsui C.K."/>
            <person name="de Almeida L.G."/>
            <person name="Van Diepeningen A.D."/>
            <person name="van den Ende B.G."/>
            <person name="Fernandes G.F."/>
            <person name="Kano R."/>
            <person name="Hamelin R.C."/>
            <person name="Lopes-Bezerra L.M."/>
            <person name="Vasconcelos A.T."/>
            <person name="de Hoog S."/>
            <person name="de Camargo Z.P."/>
            <person name="Felipe M.S."/>
        </authorList>
    </citation>
    <scope>NUCLEOTIDE SEQUENCE [LARGE SCALE GENOMIC DNA]</scope>
    <source>
        <strain evidence="3 4">1099-18</strain>
    </source>
</reference>
<dbReference type="Pfam" id="PF11915">
    <property type="entry name" value="DUF3433"/>
    <property type="match status" value="2"/>
</dbReference>
<dbReference type="PANTHER" id="PTHR37544:SF3">
    <property type="entry name" value="SPRAY"/>
    <property type="match status" value="1"/>
</dbReference>
<gene>
    <name evidence="3" type="ORF">SPSK_06879</name>
</gene>
<feature type="compositionally biased region" description="Low complexity" evidence="1">
    <location>
        <begin position="87"/>
        <end position="117"/>
    </location>
</feature>
<keyword evidence="2" id="KW-0472">Membrane</keyword>
<feature type="compositionally biased region" description="Basic and acidic residues" evidence="1">
    <location>
        <begin position="148"/>
        <end position="159"/>
    </location>
</feature>
<dbReference type="PANTHER" id="PTHR37544">
    <property type="entry name" value="SPRAY-RELATED"/>
    <property type="match status" value="1"/>
</dbReference>
<evidence type="ECO:0000313" key="4">
    <source>
        <dbReference type="Proteomes" id="UP000033710"/>
    </source>
</evidence>
<reference evidence="3 4" key="1">
    <citation type="journal article" date="2014" name="BMC Genomics">
        <title>Comparative genomics of the major fungal agents of human and animal Sporotrichosis: Sporothrix schenckii and Sporothrix brasiliensis.</title>
        <authorList>
            <person name="Teixeira M.M."/>
            <person name="de Almeida L.G."/>
            <person name="Kubitschek-Barreira P."/>
            <person name="Alves F.L."/>
            <person name="Kioshima E.S."/>
            <person name="Abadio A.K."/>
            <person name="Fernandes L."/>
            <person name="Derengowski L.S."/>
            <person name="Ferreira K.S."/>
            <person name="Souza R.C."/>
            <person name="Ruiz J.C."/>
            <person name="de Andrade N.C."/>
            <person name="Paes H.C."/>
            <person name="Nicola A.M."/>
            <person name="Albuquerque P."/>
            <person name="Gerber A.L."/>
            <person name="Martins V.P."/>
            <person name="Peconick L.D."/>
            <person name="Neto A.V."/>
            <person name="Chaucanez C.B."/>
            <person name="Silva P.A."/>
            <person name="Cunha O.L."/>
            <person name="de Oliveira F.F."/>
            <person name="dos Santos T.C."/>
            <person name="Barros A.L."/>
            <person name="Soares M.A."/>
            <person name="de Oliveira L.M."/>
            <person name="Marini M.M."/>
            <person name="Villalobos-Duno H."/>
            <person name="Cunha M.M."/>
            <person name="de Hoog S."/>
            <person name="da Silveira J.F."/>
            <person name="Henrissat B."/>
            <person name="Nino-Vega G.A."/>
            <person name="Cisalpino P.S."/>
            <person name="Mora-Montes H.M."/>
            <person name="Almeida S.R."/>
            <person name="Stajich J.E."/>
            <person name="Lopes-Bezerra L.M."/>
            <person name="Vasconcelos A.T."/>
            <person name="Felipe M.S."/>
        </authorList>
    </citation>
    <scope>NUCLEOTIDE SEQUENCE [LARGE SCALE GENOMIC DNA]</scope>
    <source>
        <strain evidence="3 4">1099-18</strain>
    </source>
</reference>
<organism evidence="3 4">
    <name type="scientific">Sporothrix schenckii 1099-18</name>
    <dbReference type="NCBI Taxonomy" id="1397361"/>
    <lineage>
        <taxon>Eukaryota</taxon>
        <taxon>Fungi</taxon>
        <taxon>Dikarya</taxon>
        <taxon>Ascomycota</taxon>
        <taxon>Pezizomycotina</taxon>
        <taxon>Sordariomycetes</taxon>
        <taxon>Sordariomycetidae</taxon>
        <taxon>Ophiostomatales</taxon>
        <taxon>Ophiostomataceae</taxon>
        <taxon>Sporothrix</taxon>
    </lineage>
</organism>
<feature type="transmembrane region" description="Helical" evidence="2">
    <location>
        <begin position="644"/>
        <end position="672"/>
    </location>
</feature>
<feature type="transmembrane region" description="Helical" evidence="2">
    <location>
        <begin position="220"/>
        <end position="237"/>
    </location>
</feature>